<feature type="compositionally biased region" description="Low complexity" evidence="4">
    <location>
        <begin position="248"/>
        <end position="258"/>
    </location>
</feature>
<evidence type="ECO:0000256" key="4">
    <source>
        <dbReference type="SAM" id="MobiDB-lite"/>
    </source>
</evidence>
<feature type="compositionally biased region" description="Basic residues" evidence="4">
    <location>
        <begin position="583"/>
        <end position="603"/>
    </location>
</feature>
<dbReference type="InterPro" id="IPR007282">
    <property type="entry name" value="NOT2/3/5_C"/>
</dbReference>
<comment type="caution">
    <text evidence="6">The sequence shown here is derived from an EMBL/GenBank/DDBJ whole genome shotgun (WGS) entry which is preliminary data.</text>
</comment>
<evidence type="ECO:0000313" key="6">
    <source>
        <dbReference type="EMBL" id="KAJ6232507.1"/>
    </source>
</evidence>
<feature type="region of interest" description="Disordered" evidence="4">
    <location>
        <begin position="448"/>
        <end position="492"/>
    </location>
</feature>
<keyword evidence="3" id="KW-0804">Transcription</keyword>
<dbReference type="InterPro" id="IPR038635">
    <property type="entry name" value="CCR4-NOT_su2/3/5_C_sf"/>
</dbReference>
<feature type="compositionally biased region" description="Low complexity" evidence="4">
    <location>
        <begin position="364"/>
        <end position="413"/>
    </location>
</feature>
<keyword evidence="7" id="KW-1185">Reference proteome</keyword>
<sequence length="832" mass="97870">MYPNEPYNSQMPIGYKGYSYGQRSYNSMTQPKETRDLSFRQSYTPYNEEYYNYTYQNPQNSSYPNYYSNTTEKQNENLGNEMYGNMGTGQQMFNENQLMRNNNPKGNEYRSYFFDEYSNSQGLEMGFGQQERSSFQGFSGNNPKTQTNTLNIKNPQVDRSGGYTVQPQQSQKQQQQKKQRNNLINYGNSNQIQDQYLEIRNRNRNRNRNNGKIQNNVLNNLNLGLKKENETKNQTTKTNLLFHQNIKQSQNQNQNQNQRKGKFYSLSKEINAQRERERERERENKNKTGNEHEYMKEKQQDNLKERRSTDKTNFKDLNSIVLNGNDELLFLDKTKKLNNNSKGRNRSKEKETTFENRNHKVAFKNLNNSENHTSNNNNSRTKNKSITSSYSSSSAKGSSGNNSSSNQLYNQNYNYYNNNNYNYNNYINNHDGDESKFGNTPFQINEEEFPSLSQAGQKKKKTKKNKNQRQVQVPNLNSFKKSPRKKNRGKKLEIMEPFEDEIIENKKLVNDLNAFNNTNHQNNRYQDKKNDFENNSHNNRKGKNSNAKSRNKQNKKNKTTKNNEKKNSNIHNNNNNNNQSNKNKNKRNKKKRQQQQRSSKKTKKEQSNSTKKNNNDYPTSKSPTRNKELEKINESTATTENSQNSEKQQSNFQDLWEIVESNERKEQFLLSGLIKSIKMTGPTFNTLTFGIDLRTLGLDLNTSEKLCSNFESPWGVPENRENVEHEIPDYYYTSPQVELTLEKMSNFSDLLLLYIFYSSPRDALQVAAVEKLLERGWSFHKEHAVWIIKDPESKKEHIKNENSEAGSFIFFNPETWDMVREENFILRKEEVL</sequence>
<evidence type="ECO:0000313" key="7">
    <source>
        <dbReference type="Proteomes" id="UP001150062"/>
    </source>
</evidence>
<gene>
    <name evidence="6" type="ORF">M0813_04723</name>
</gene>
<comment type="similarity">
    <text evidence="1">Belongs to the CNOT2/3/5 family.</text>
</comment>
<feature type="compositionally biased region" description="Polar residues" evidence="4">
    <location>
        <begin position="515"/>
        <end position="524"/>
    </location>
</feature>
<feature type="compositionally biased region" description="Basic residues" evidence="4">
    <location>
        <begin position="538"/>
        <end position="559"/>
    </location>
</feature>
<evidence type="ECO:0000259" key="5">
    <source>
        <dbReference type="Pfam" id="PF04153"/>
    </source>
</evidence>
<dbReference type="Pfam" id="PF04153">
    <property type="entry name" value="NOT2_3_5_C"/>
    <property type="match status" value="1"/>
</dbReference>
<reference evidence="6" key="1">
    <citation type="submission" date="2022-08" db="EMBL/GenBank/DDBJ databases">
        <title>Novel sulfate-reducing endosymbionts in the free-living metamonad Anaeramoeba.</title>
        <authorList>
            <person name="Jerlstrom-Hultqvist J."/>
            <person name="Cepicka I."/>
            <person name="Gallot-Lavallee L."/>
            <person name="Salas-Leiva D."/>
            <person name="Curtis B.A."/>
            <person name="Zahonova K."/>
            <person name="Pipaliya S."/>
            <person name="Dacks J."/>
            <person name="Roger A.J."/>
        </authorList>
    </citation>
    <scope>NUCLEOTIDE SEQUENCE</scope>
    <source>
        <strain evidence="6">Schooner1</strain>
    </source>
</reference>
<dbReference type="InterPro" id="IPR040168">
    <property type="entry name" value="Not2/3/5"/>
</dbReference>
<feature type="compositionally biased region" description="Basic and acidic residues" evidence="4">
    <location>
        <begin position="271"/>
        <end position="310"/>
    </location>
</feature>
<organism evidence="6 7">
    <name type="scientific">Anaeramoeba flamelloides</name>
    <dbReference type="NCBI Taxonomy" id="1746091"/>
    <lineage>
        <taxon>Eukaryota</taxon>
        <taxon>Metamonada</taxon>
        <taxon>Anaeramoebidae</taxon>
        <taxon>Anaeramoeba</taxon>
    </lineage>
</organism>
<feature type="domain" description="NOT2/NOT3/NOT5 C-terminal" evidence="5">
    <location>
        <begin position="708"/>
        <end position="830"/>
    </location>
</feature>
<evidence type="ECO:0000256" key="2">
    <source>
        <dbReference type="ARBA" id="ARBA00023015"/>
    </source>
</evidence>
<accession>A0ABQ8XIL4</accession>
<keyword evidence="2" id="KW-0805">Transcription regulation</keyword>
<proteinExistence type="inferred from homology"/>
<feature type="region of interest" description="Disordered" evidence="4">
    <location>
        <begin position="248"/>
        <end position="310"/>
    </location>
</feature>
<feature type="region of interest" description="Disordered" evidence="4">
    <location>
        <begin position="337"/>
        <end position="413"/>
    </location>
</feature>
<feature type="region of interest" description="Disordered" evidence="4">
    <location>
        <begin position="131"/>
        <end position="189"/>
    </location>
</feature>
<feature type="region of interest" description="Disordered" evidence="4">
    <location>
        <begin position="515"/>
        <end position="628"/>
    </location>
</feature>
<feature type="compositionally biased region" description="Low complexity" evidence="4">
    <location>
        <begin position="569"/>
        <end position="582"/>
    </location>
</feature>
<dbReference type="PANTHER" id="PTHR23326">
    <property type="entry name" value="CCR4 NOT-RELATED"/>
    <property type="match status" value="1"/>
</dbReference>
<dbReference type="EMBL" id="JAOAOG010000291">
    <property type="protein sequence ID" value="KAJ6232507.1"/>
    <property type="molecule type" value="Genomic_DNA"/>
</dbReference>
<dbReference type="Gene3D" id="2.30.30.1020">
    <property type="entry name" value="CCR4-NOT complex subunit 2/3/5, C-terminal domain"/>
    <property type="match status" value="1"/>
</dbReference>
<dbReference type="Proteomes" id="UP001150062">
    <property type="component" value="Unassembled WGS sequence"/>
</dbReference>
<protein>
    <submittedName>
        <fullName evidence="6">Ccr4-not transcription complex subunit 2</fullName>
    </submittedName>
</protein>
<feature type="compositionally biased region" description="Polar residues" evidence="4">
    <location>
        <begin position="468"/>
        <end position="479"/>
    </location>
</feature>
<feature type="compositionally biased region" description="Basic residues" evidence="4">
    <location>
        <begin position="457"/>
        <end position="467"/>
    </location>
</feature>
<feature type="compositionally biased region" description="Polar residues" evidence="4">
    <location>
        <begin position="131"/>
        <end position="154"/>
    </location>
</feature>
<name>A0ABQ8XIL4_9EUKA</name>
<evidence type="ECO:0000256" key="1">
    <source>
        <dbReference type="ARBA" id="ARBA00007682"/>
    </source>
</evidence>
<evidence type="ECO:0000256" key="3">
    <source>
        <dbReference type="ARBA" id="ARBA00023163"/>
    </source>
</evidence>
<feature type="compositionally biased region" description="Polar residues" evidence="4">
    <location>
        <begin position="608"/>
        <end position="623"/>
    </location>
</feature>
<feature type="compositionally biased region" description="Basic and acidic residues" evidence="4">
    <location>
        <begin position="525"/>
        <end position="534"/>
    </location>
</feature>
<feature type="compositionally biased region" description="Basic and acidic residues" evidence="4">
    <location>
        <begin position="346"/>
        <end position="358"/>
    </location>
</feature>